<dbReference type="InterPro" id="IPR006901">
    <property type="entry name" value="TrmK"/>
</dbReference>
<dbReference type="Proteomes" id="UP000732377">
    <property type="component" value="Unassembled WGS sequence"/>
</dbReference>
<dbReference type="EMBL" id="PIUK01000076">
    <property type="protein sequence ID" value="MBY6276374.1"/>
    <property type="molecule type" value="Genomic_DNA"/>
</dbReference>
<gene>
    <name evidence="1" type="ORF">CWE10_09200</name>
</gene>
<proteinExistence type="predicted"/>
<sequence length="231" mass="24434">MIQLSPRLAAVARHVPAGRPFADIGTDHAYLPVHLVQSGRVPRAVAGDVLPGPLQAARATVAAEGLADRIDVRLGSGLTVLAPGEAPCVAVCGMGGPLIARILAEGPLAGVERLVLQPMGGEAQLRRWLADNGWRLVAEEVVEDGGRLYPVLVAEPGRMGLTRMEEEVGPLLLRQGGPLVVRYVDEKLELARRALAGASRSDQPAAQERAAQLSELVELLARARRICAGDR</sequence>
<dbReference type="AlphaFoldDB" id="A0A953I989"/>
<dbReference type="PANTHER" id="PTHR38451">
    <property type="entry name" value="TRNA (ADENINE(22)-N(1))-METHYLTRANSFERASE"/>
    <property type="match status" value="1"/>
</dbReference>
<dbReference type="GO" id="GO:0032259">
    <property type="term" value="P:methylation"/>
    <property type="evidence" value="ECO:0007669"/>
    <property type="project" value="UniProtKB-KW"/>
</dbReference>
<dbReference type="Pfam" id="PF12847">
    <property type="entry name" value="Methyltransf_18"/>
    <property type="match status" value="1"/>
</dbReference>
<comment type="caution">
    <text evidence="1">The sequence shown here is derived from an EMBL/GenBank/DDBJ whole genome shotgun (WGS) entry which is preliminary data.</text>
</comment>
<protein>
    <submittedName>
        <fullName evidence="1">SAM-dependent methyltransferase</fullName>
    </submittedName>
</protein>
<name>A0A953I989_SYMTR</name>
<evidence type="ECO:0000313" key="2">
    <source>
        <dbReference type="Proteomes" id="UP000732377"/>
    </source>
</evidence>
<dbReference type="InterPro" id="IPR029063">
    <property type="entry name" value="SAM-dependent_MTases_sf"/>
</dbReference>
<organism evidence="1 2">
    <name type="scientific">Symbiobacterium thermophilum</name>
    <dbReference type="NCBI Taxonomy" id="2734"/>
    <lineage>
        <taxon>Bacteria</taxon>
        <taxon>Bacillati</taxon>
        <taxon>Bacillota</taxon>
        <taxon>Clostridia</taxon>
        <taxon>Eubacteriales</taxon>
        <taxon>Symbiobacteriaceae</taxon>
        <taxon>Symbiobacterium</taxon>
    </lineage>
</organism>
<keyword evidence="1" id="KW-0489">Methyltransferase</keyword>
<evidence type="ECO:0000313" key="1">
    <source>
        <dbReference type="EMBL" id="MBY6276374.1"/>
    </source>
</evidence>
<dbReference type="RefSeq" id="WP_273379392.1">
    <property type="nucleotide sequence ID" value="NZ_PIUK01000076.1"/>
</dbReference>
<dbReference type="GO" id="GO:0160105">
    <property type="term" value="F:tRNA (adenine(22)-N1)-methyltransferase activity"/>
    <property type="evidence" value="ECO:0007669"/>
    <property type="project" value="InterPro"/>
</dbReference>
<dbReference type="SUPFAM" id="SSF53335">
    <property type="entry name" value="S-adenosyl-L-methionine-dependent methyltransferases"/>
    <property type="match status" value="1"/>
</dbReference>
<keyword evidence="1" id="KW-0808">Transferase</keyword>
<accession>A0A953I989</accession>
<dbReference type="PIRSF" id="PIRSF018637">
    <property type="entry name" value="TrmK"/>
    <property type="match status" value="1"/>
</dbReference>
<dbReference type="Gene3D" id="3.40.50.150">
    <property type="entry name" value="Vaccinia Virus protein VP39"/>
    <property type="match status" value="1"/>
</dbReference>
<reference evidence="1" key="1">
    <citation type="submission" date="2017-11" db="EMBL/GenBank/DDBJ databases">
        <title>Three new genomes from thermophilic consortium.</title>
        <authorList>
            <person name="Quaggio R."/>
            <person name="Amgarten D."/>
            <person name="Setubal J.C."/>
        </authorList>
    </citation>
    <scope>NUCLEOTIDE SEQUENCE</scope>
    <source>
        <strain evidence="1">ZCTH01-B2</strain>
    </source>
</reference>
<dbReference type="PANTHER" id="PTHR38451:SF1">
    <property type="entry name" value="TRNA (ADENINE(22)-N(1))-METHYLTRANSFERASE"/>
    <property type="match status" value="1"/>
</dbReference>